<evidence type="ECO:0000256" key="4">
    <source>
        <dbReference type="ARBA" id="ARBA00023163"/>
    </source>
</evidence>
<name>A0ABT8SF97_9BURK</name>
<feature type="domain" description="HTH lysR-type" evidence="5">
    <location>
        <begin position="20"/>
        <end position="77"/>
    </location>
</feature>
<dbReference type="InterPro" id="IPR058163">
    <property type="entry name" value="LysR-type_TF_proteobact-type"/>
</dbReference>
<comment type="caution">
    <text evidence="6">The sequence shown here is derived from an EMBL/GenBank/DDBJ whole genome shotgun (WGS) entry which is preliminary data.</text>
</comment>
<dbReference type="EMBL" id="JAUKVY010000043">
    <property type="protein sequence ID" value="MDO1537569.1"/>
    <property type="molecule type" value="Genomic_DNA"/>
</dbReference>
<dbReference type="PANTHER" id="PTHR30537">
    <property type="entry name" value="HTH-TYPE TRANSCRIPTIONAL REGULATOR"/>
    <property type="match status" value="1"/>
</dbReference>
<dbReference type="CDD" id="cd08422">
    <property type="entry name" value="PBP2_CrgA_like"/>
    <property type="match status" value="1"/>
</dbReference>
<dbReference type="Gene3D" id="1.10.10.10">
    <property type="entry name" value="Winged helix-like DNA-binding domain superfamily/Winged helix DNA-binding domain"/>
    <property type="match status" value="1"/>
</dbReference>
<dbReference type="InterPro" id="IPR036388">
    <property type="entry name" value="WH-like_DNA-bd_sf"/>
</dbReference>
<proteinExistence type="inferred from homology"/>
<dbReference type="Pfam" id="PF03466">
    <property type="entry name" value="LysR_substrate"/>
    <property type="match status" value="1"/>
</dbReference>
<evidence type="ECO:0000259" key="5">
    <source>
        <dbReference type="PROSITE" id="PS50931"/>
    </source>
</evidence>
<dbReference type="Pfam" id="PF00126">
    <property type="entry name" value="HTH_1"/>
    <property type="match status" value="1"/>
</dbReference>
<dbReference type="SUPFAM" id="SSF46785">
    <property type="entry name" value="Winged helix' DNA-binding domain"/>
    <property type="match status" value="1"/>
</dbReference>
<evidence type="ECO:0000256" key="2">
    <source>
        <dbReference type="ARBA" id="ARBA00023015"/>
    </source>
</evidence>
<dbReference type="SUPFAM" id="SSF53850">
    <property type="entry name" value="Periplasmic binding protein-like II"/>
    <property type="match status" value="1"/>
</dbReference>
<keyword evidence="2" id="KW-0805">Transcription regulation</keyword>
<comment type="similarity">
    <text evidence="1">Belongs to the LysR transcriptional regulatory family.</text>
</comment>
<protein>
    <submittedName>
        <fullName evidence="6">LysR family transcriptional regulator</fullName>
    </submittedName>
</protein>
<evidence type="ECO:0000256" key="3">
    <source>
        <dbReference type="ARBA" id="ARBA00023125"/>
    </source>
</evidence>
<reference evidence="6" key="1">
    <citation type="submission" date="2023-06" db="EMBL/GenBank/DDBJ databases">
        <authorList>
            <person name="Jiang Y."/>
            <person name="Liu Q."/>
        </authorList>
    </citation>
    <scope>NUCLEOTIDE SEQUENCE</scope>
    <source>
        <strain evidence="6">CGMCC 1.12090</strain>
    </source>
</reference>
<evidence type="ECO:0000256" key="1">
    <source>
        <dbReference type="ARBA" id="ARBA00009437"/>
    </source>
</evidence>
<dbReference type="InterPro" id="IPR036390">
    <property type="entry name" value="WH_DNA-bd_sf"/>
</dbReference>
<keyword evidence="3" id="KW-0238">DNA-binding</keyword>
<dbReference type="Gene3D" id="3.40.190.290">
    <property type="match status" value="1"/>
</dbReference>
<dbReference type="Proteomes" id="UP001169027">
    <property type="component" value="Unassembled WGS sequence"/>
</dbReference>
<dbReference type="PROSITE" id="PS50931">
    <property type="entry name" value="HTH_LYSR"/>
    <property type="match status" value="1"/>
</dbReference>
<dbReference type="PRINTS" id="PR00039">
    <property type="entry name" value="HTHLYSR"/>
</dbReference>
<sequence length="329" mass="36150">MQAFAVPPSPLPAPAAASSDRIELMKTFVQIVEAGSLSAAAAQMRTTQPTVSRRLQALERLLGVRLLRRSTHAMKLTEDGERCVERARELIESWQAFESDLRGDDDEPEGMLRVVAPHAFGQQLLVGPLADYLRKHPRVSVEWLLHDRRPDFIAEGVDCAIQVGEVSDLGVVAIKLTEVPRIVVAAPSVLQGAPAPTHARELAALPWLALRTFYRTEILLSHVGTGEACRVAMRPRLSTDSLYALRSAAAMGLGVCVGSTWLLAEDLAEGRLVQLVPQWQAATLPVHLVYPQSRLQPPKLKRFIEAMRFQWNHGAVPDNRIAARPGEPS</sequence>
<keyword evidence="4" id="KW-0804">Transcription</keyword>
<dbReference type="PANTHER" id="PTHR30537:SF30">
    <property type="entry name" value="TRANSCRIPTIONAL REGULATOR-RELATED"/>
    <property type="match status" value="1"/>
</dbReference>
<dbReference type="InterPro" id="IPR000847">
    <property type="entry name" value="LysR_HTH_N"/>
</dbReference>
<evidence type="ECO:0000313" key="6">
    <source>
        <dbReference type="EMBL" id="MDO1537569.1"/>
    </source>
</evidence>
<keyword evidence="7" id="KW-1185">Reference proteome</keyword>
<gene>
    <name evidence="6" type="ORF">Q2T77_35550</name>
</gene>
<accession>A0ABT8SF97</accession>
<organism evidence="6 7">
    <name type="scientific">Variovorax ginsengisoli</name>
    <dbReference type="NCBI Taxonomy" id="363844"/>
    <lineage>
        <taxon>Bacteria</taxon>
        <taxon>Pseudomonadati</taxon>
        <taxon>Pseudomonadota</taxon>
        <taxon>Betaproteobacteria</taxon>
        <taxon>Burkholderiales</taxon>
        <taxon>Comamonadaceae</taxon>
        <taxon>Variovorax</taxon>
    </lineage>
</organism>
<dbReference type="InterPro" id="IPR005119">
    <property type="entry name" value="LysR_subst-bd"/>
</dbReference>
<evidence type="ECO:0000313" key="7">
    <source>
        <dbReference type="Proteomes" id="UP001169027"/>
    </source>
</evidence>
<dbReference type="RefSeq" id="WP_301816015.1">
    <property type="nucleotide sequence ID" value="NZ_JAUJZH010000043.1"/>
</dbReference>